<dbReference type="GeneID" id="39578965"/>
<comment type="similarity">
    <text evidence="1">Belongs to the Tango6 family.</text>
</comment>
<protein>
    <recommendedName>
        <fullName evidence="7">RNA polymerase II assembly factor Rtp1 C-terminal domain-containing protein</fullName>
    </recommendedName>
</protein>
<dbReference type="InterPro" id="IPR039600">
    <property type="entry name" value="TANGO6/Rtp1"/>
</dbReference>
<dbReference type="OrthoDB" id="39591at2759"/>
<proteinExistence type="inferred from homology"/>
<feature type="region of interest" description="Disordered" evidence="2">
    <location>
        <begin position="810"/>
        <end position="830"/>
    </location>
</feature>
<sequence length="830" mass="91286">MNTLTRIPLRPDGVRGTLEFVFSVHPSSASKTSEGAIPQKRGADITQEALAVATRILTSPPSSVPPETWFAGIAPQVFHLLDGLEGPELSKAAAQIIMLGVLGRRQFGAPGTAGWVCFAEPLLCSINPSLRRAPGDSLRSNDVSYEIIDFTRDKVLVTSDDLYRSLARLSILVNSTPYPAQTRRLLDPILPQLWAISSWVEPNAQYQKRLAEPASLLVQTFFKIAASPSKLFSITSNLLCKGEYSEGRQSWCYHAAASGGIEVIVPRPSNASQTMELDWSELQRKSESFVILVASSCTSDDVSTFFLSLLGRWLTRTSEHAKAGSDILTQVDDHGDSSPNLEELFEGTILHKLLEKIPQKLISRIEQVLELVCRILDPDTLATQPDDIVAVALSLLNLVLTSPVFRKSNLKPQGLQVLEQSLDSLSKQGRPEVSTTARNLSFLLQYRDAADEGEQDAYVPTNSQIEDRNTYKLAISYITQSDNPPPVRSEGLNLISGLIMRSSPALDIQAVLVLLSSLLQDDEDFINLRVIKVFTQLANKHPKATVKEILEHYLDAKEAISTDVRLRFGEALLQVVERLGQTFAGHVANQVVETLLSIASRRGYRPKTEARQAREARLQAMKKKQADEAWGGEVPDLGDEVPEDEKESNDILTQIVEGWESRRGSEDVRMRSSALSILAAAIETNVSGIGAELVSASVDLCVNVLTLEPEIEKGILRRAAVMLVLSFVRALDKAKQTGRRIGFGLMDQSREDITRVLKYVAVTDNDGLVQQHARDVIESLDNWRMASLLPHEGIGQRSTGLERLSGLALSPGHMGSSLQETSTRPKIEEI</sequence>
<feature type="compositionally biased region" description="Acidic residues" evidence="2">
    <location>
        <begin position="636"/>
        <end position="645"/>
    </location>
</feature>
<dbReference type="EMBL" id="ML119051">
    <property type="protein sequence ID" value="ROT43446.1"/>
    <property type="molecule type" value="Genomic_DNA"/>
</dbReference>
<evidence type="ECO:0008006" key="7">
    <source>
        <dbReference type="Google" id="ProtNLM"/>
    </source>
</evidence>
<feature type="region of interest" description="Disordered" evidence="2">
    <location>
        <begin position="623"/>
        <end position="645"/>
    </location>
</feature>
<dbReference type="Gene3D" id="1.25.10.10">
    <property type="entry name" value="Leucine-rich Repeat Variant"/>
    <property type="match status" value="1"/>
</dbReference>
<feature type="domain" description="RNA polymerase II assembly factor Rtp1 C-terminal" evidence="3">
    <location>
        <begin position="750"/>
        <end position="782"/>
    </location>
</feature>
<dbReference type="Pfam" id="PF10304">
    <property type="entry name" value="RTP1_C2"/>
    <property type="match status" value="1"/>
</dbReference>
<dbReference type="SUPFAM" id="SSF48371">
    <property type="entry name" value="ARM repeat"/>
    <property type="match status" value="1"/>
</dbReference>
<dbReference type="InterPro" id="IPR011989">
    <property type="entry name" value="ARM-like"/>
</dbReference>
<dbReference type="STRING" id="1314773.A0A3N2Q9M9"/>
<dbReference type="PANTHER" id="PTHR20959:SF1">
    <property type="entry name" value="TRANSPORT AND GOLGI ORGANIZATION PROTEIN 6 HOMOLOG"/>
    <property type="match status" value="1"/>
</dbReference>
<dbReference type="InterPro" id="IPR016024">
    <property type="entry name" value="ARM-type_fold"/>
</dbReference>
<dbReference type="InterPro" id="IPR019414">
    <property type="entry name" value="Rtp1_C2"/>
</dbReference>
<dbReference type="PANTHER" id="PTHR20959">
    <property type="entry name" value="TRANSPORT AND GOLGI ORGANIZATION PROTEIN 6 FAMILY MEMBER"/>
    <property type="match status" value="1"/>
</dbReference>
<feature type="domain" description="RNA polymerase II assembly factor Rtp1 C-terminal" evidence="4">
    <location>
        <begin position="481"/>
        <end position="581"/>
    </location>
</feature>
<gene>
    <name evidence="5" type="ORF">SODALDRAFT_327648</name>
</gene>
<name>A0A3N2Q9M9_SODAK</name>
<evidence type="ECO:0000259" key="4">
    <source>
        <dbReference type="Pfam" id="PF10363"/>
    </source>
</evidence>
<evidence type="ECO:0000313" key="6">
    <source>
        <dbReference type="Proteomes" id="UP000272025"/>
    </source>
</evidence>
<feature type="non-terminal residue" evidence="5">
    <location>
        <position position="830"/>
    </location>
</feature>
<evidence type="ECO:0000256" key="2">
    <source>
        <dbReference type="SAM" id="MobiDB-lite"/>
    </source>
</evidence>
<dbReference type="GO" id="GO:0009306">
    <property type="term" value="P:protein secretion"/>
    <property type="evidence" value="ECO:0007669"/>
    <property type="project" value="TreeGrafter"/>
</dbReference>
<dbReference type="InterPro" id="IPR019451">
    <property type="entry name" value="Rtp1_C1"/>
</dbReference>
<keyword evidence="6" id="KW-1185">Reference proteome</keyword>
<organism evidence="5 6">
    <name type="scientific">Sodiomyces alkalinus (strain CBS 110278 / VKM F-3762 / F11)</name>
    <name type="common">Alkaliphilic filamentous fungus</name>
    <dbReference type="NCBI Taxonomy" id="1314773"/>
    <lineage>
        <taxon>Eukaryota</taxon>
        <taxon>Fungi</taxon>
        <taxon>Dikarya</taxon>
        <taxon>Ascomycota</taxon>
        <taxon>Pezizomycotina</taxon>
        <taxon>Sordariomycetes</taxon>
        <taxon>Hypocreomycetidae</taxon>
        <taxon>Glomerellales</taxon>
        <taxon>Plectosphaerellaceae</taxon>
        <taxon>Sodiomyces</taxon>
    </lineage>
</organism>
<dbReference type="AlphaFoldDB" id="A0A3N2Q9M9"/>
<accession>A0A3N2Q9M9</accession>
<evidence type="ECO:0000259" key="3">
    <source>
        <dbReference type="Pfam" id="PF10304"/>
    </source>
</evidence>
<dbReference type="Pfam" id="PF10363">
    <property type="entry name" value="RTP1_C1"/>
    <property type="match status" value="1"/>
</dbReference>
<dbReference type="Proteomes" id="UP000272025">
    <property type="component" value="Unassembled WGS sequence"/>
</dbReference>
<reference evidence="5 6" key="1">
    <citation type="journal article" date="2018" name="Mol. Ecol.">
        <title>The obligate alkalophilic soda-lake fungus Sodiomyces alkalinus has shifted to a protein diet.</title>
        <authorList>
            <person name="Grum-Grzhimaylo A.A."/>
            <person name="Falkoski D.L."/>
            <person name="van den Heuvel J."/>
            <person name="Valero-Jimenez C.A."/>
            <person name="Min B."/>
            <person name="Choi I.G."/>
            <person name="Lipzen A."/>
            <person name="Daum C.G."/>
            <person name="Aanen D.K."/>
            <person name="Tsang A."/>
            <person name="Henrissat B."/>
            <person name="Bilanenko E.N."/>
            <person name="de Vries R.P."/>
            <person name="van Kan J.A.L."/>
            <person name="Grigoriev I.V."/>
            <person name="Debets A.J.M."/>
        </authorList>
    </citation>
    <scope>NUCLEOTIDE SEQUENCE [LARGE SCALE GENOMIC DNA]</scope>
    <source>
        <strain evidence="5 6">F11</strain>
    </source>
</reference>
<evidence type="ECO:0000256" key="1">
    <source>
        <dbReference type="ARBA" id="ARBA00005724"/>
    </source>
</evidence>
<dbReference type="RefSeq" id="XP_028471252.1">
    <property type="nucleotide sequence ID" value="XM_028610487.1"/>
</dbReference>
<evidence type="ECO:0000313" key="5">
    <source>
        <dbReference type="EMBL" id="ROT43446.1"/>
    </source>
</evidence>